<proteinExistence type="predicted"/>
<name>A0AAD6Y1G5_9AGAR</name>
<evidence type="ECO:0000313" key="4">
    <source>
        <dbReference type="Proteomes" id="UP001219525"/>
    </source>
</evidence>
<feature type="compositionally biased region" description="Polar residues" evidence="1">
    <location>
        <begin position="66"/>
        <end position="76"/>
    </location>
</feature>
<evidence type="ECO:0000256" key="1">
    <source>
        <dbReference type="SAM" id="MobiDB-lite"/>
    </source>
</evidence>
<keyword evidence="2" id="KW-0732">Signal</keyword>
<protein>
    <submittedName>
        <fullName evidence="3">Uncharacterized protein</fullName>
    </submittedName>
</protein>
<dbReference type="Proteomes" id="UP001219525">
    <property type="component" value="Unassembled WGS sequence"/>
</dbReference>
<accession>A0AAD6Y1G5</accession>
<feature type="region of interest" description="Disordered" evidence="1">
    <location>
        <begin position="65"/>
        <end position="86"/>
    </location>
</feature>
<dbReference type="EMBL" id="JARJCW010000123">
    <property type="protein sequence ID" value="KAJ7192205.1"/>
    <property type="molecule type" value="Genomic_DNA"/>
</dbReference>
<gene>
    <name evidence="3" type="ORF">GGX14DRAFT_406603</name>
</gene>
<evidence type="ECO:0000313" key="3">
    <source>
        <dbReference type="EMBL" id="KAJ7192205.1"/>
    </source>
</evidence>
<comment type="caution">
    <text evidence="3">The sequence shown here is derived from an EMBL/GenBank/DDBJ whole genome shotgun (WGS) entry which is preliminary data.</text>
</comment>
<sequence>MFFHLQSYLAALILDLWGAEAREERGPLIEVAVERARELSEEEQGDPTQPPRTRGIPIEIDRRDCSINNGTRTSNVPFGRTTRPRYASSMEMPDTWRVNVGPRGQSKEAQSRYSGRGEDLLALRAKDAGLRRLEPTRNVRSQECQFALPRLHVVRNDQASRRCGQMLARVWFNCTSSRSLVMRKNQVGYNCAPQMSQIAKIL</sequence>
<keyword evidence="4" id="KW-1185">Reference proteome</keyword>
<evidence type="ECO:0000256" key="2">
    <source>
        <dbReference type="SAM" id="SignalP"/>
    </source>
</evidence>
<feature type="chain" id="PRO_5042081046" evidence="2">
    <location>
        <begin position="22"/>
        <end position="202"/>
    </location>
</feature>
<reference evidence="3" key="1">
    <citation type="submission" date="2023-03" db="EMBL/GenBank/DDBJ databases">
        <title>Massive genome expansion in bonnet fungi (Mycena s.s.) driven by repeated elements and novel gene families across ecological guilds.</title>
        <authorList>
            <consortium name="Lawrence Berkeley National Laboratory"/>
            <person name="Harder C.B."/>
            <person name="Miyauchi S."/>
            <person name="Viragh M."/>
            <person name="Kuo A."/>
            <person name="Thoen E."/>
            <person name="Andreopoulos B."/>
            <person name="Lu D."/>
            <person name="Skrede I."/>
            <person name="Drula E."/>
            <person name="Henrissat B."/>
            <person name="Morin E."/>
            <person name="Kohler A."/>
            <person name="Barry K."/>
            <person name="LaButti K."/>
            <person name="Morin E."/>
            <person name="Salamov A."/>
            <person name="Lipzen A."/>
            <person name="Mereny Z."/>
            <person name="Hegedus B."/>
            <person name="Baldrian P."/>
            <person name="Stursova M."/>
            <person name="Weitz H."/>
            <person name="Taylor A."/>
            <person name="Grigoriev I.V."/>
            <person name="Nagy L.G."/>
            <person name="Martin F."/>
            <person name="Kauserud H."/>
        </authorList>
    </citation>
    <scope>NUCLEOTIDE SEQUENCE</scope>
    <source>
        <strain evidence="3">9144</strain>
    </source>
</reference>
<feature type="signal peptide" evidence="2">
    <location>
        <begin position="1"/>
        <end position="21"/>
    </location>
</feature>
<dbReference type="AlphaFoldDB" id="A0AAD6Y1G5"/>
<organism evidence="3 4">
    <name type="scientific">Mycena pura</name>
    <dbReference type="NCBI Taxonomy" id="153505"/>
    <lineage>
        <taxon>Eukaryota</taxon>
        <taxon>Fungi</taxon>
        <taxon>Dikarya</taxon>
        <taxon>Basidiomycota</taxon>
        <taxon>Agaricomycotina</taxon>
        <taxon>Agaricomycetes</taxon>
        <taxon>Agaricomycetidae</taxon>
        <taxon>Agaricales</taxon>
        <taxon>Marasmiineae</taxon>
        <taxon>Mycenaceae</taxon>
        <taxon>Mycena</taxon>
    </lineage>
</organism>